<comment type="function">
    <text evidence="9">Catalyzes the one-electron reduction of superoxide anion radical to hydrogen peroxide at a nonheme ferrous iron center. Plays a fundamental role in case of oxidative stress via its superoxide detoxification activity.</text>
</comment>
<dbReference type="CDD" id="cd00974">
    <property type="entry name" value="DSRD"/>
    <property type="match status" value="1"/>
</dbReference>
<comment type="cofactor">
    <cofactor evidence="12">
        <name>Fe(3+)</name>
        <dbReference type="ChEBI" id="CHEBI:29034"/>
    </cofactor>
    <text evidence="12">Binds 1 Fe(3+) ion per subunit. The iron ion 1 is coordinated via 4 cysteine residues.</text>
</comment>
<accession>A0A1I5SW26</accession>
<dbReference type="PANTHER" id="PTHR36541:SF1">
    <property type="entry name" value="SUPEROXIDE REDUCTASE-RELATED"/>
    <property type="match status" value="1"/>
</dbReference>
<keyword evidence="16" id="KW-1185">Reference proteome</keyword>
<dbReference type="AlphaFoldDB" id="A0A1I5SW26"/>
<evidence type="ECO:0000313" key="16">
    <source>
        <dbReference type="Proteomes" id="UP000198577"/>
    </source>
</evidence>
<dbReference type="SUPFAM" id="SSF57802">
    <property type="entry name" value="Rubredoxin-like"/>
    <property type="match status" value="1"/>
</dbReference>
<dbReference type="GO" id="GO:0005506">
    <property type="term" value="F:iron ion binding"/>
    <property type="evidence" value="ECO:0007669"/>
    <property type="project" value="InterPro"/>
</dbReference>
<protein>
    <recommendedName>
        <fullName evidence="4">Desulfoferrodoxin</fullName>
        <ecNumber evidence="3">1.15.1.2</ecNumber>
    </recommendedName>
    <alternativeName>
        <fullName evidence="10">Superoxide reductase</fullName>
    </alternativeName>
</protein>
<evidence type="ECO:0000256" key="5">
    <source>
        <dbReference type="ARBA" id="ARBA00022448"/>
    </source>
</evidence>
<dbReference type="InterPro" id="IPR002742">
    <property type="entry name" value="Desulfoferrodoxin_Fe-bd_dom"/>
</dbReference>
<sequence>MRNQVAFYRCAICGNLVELINRGGGELVCCGQPMTELKPNTVDASVEKHVPAVTKKDGKLYIQVGSALHPMVPEHYIEWIAVVSDKSMQRIALAPGQEPKAEVVDTGEEVDVYAYCNIHGLWKAEVK</sequence>
<dbReference type="InterPro" id="IPR051233">
    <property type="entry name" value="Desulfoferrodoxin_SOR"/>
</dbReference>
<evidence type="ECO:0000256" key="2">
    <source>
        <dbReference type="ARBA" id="ARBA00005941"/>
    </source>
</evidence>
<dbReference type="EMBL" id="FOXR01000003">
    <property type="protein sequence ID" value="SFP74949.1"/>
    <property type="molecule type" value="Genomic_DNA"/>
</dbReference>
<evidence type="ECO:0000256" key="1">
    <source>
        <dbReference type="ARBA" id="ARBA00001973"/>
    </source>
</evidence>
<comment type="similarity">
    <text evidence="2">Belongs to the desulfoferrodoxin family.</text>
</comment>
<dbReference type="OrthoDB" id="9814936at2"/>
<evidence type="ECO:0000256" key="10">
    <source>
        <dbReference type="ARBA" id="ARBA00031398"/>
    </source>
</evidence>
<dbReference type="InterPro" id="IPR036073">
    <property type="entry name" value="Desulfoferrodoxin_Fe-bd_dom_sf"/>
</dbReference>
<feature type="binding site" evidence="12">
    <location>
        <position position="75"/>
    </location>
    <ligand>
        <name>Fe cation</name>
        <dbReference type="ChEBI" id="CHEBI:24875"/>
        <label>2</label>
        <note>catalytic</note>
    </ligand>
</feature>
<comment type="catalytic activity">
    <reaction evidence="11">
        <text>reduced [rubredoxin] + superoxide + 2 H(+) = oxidized [rubredoxin] + H2O2</text>
        <dbReference type="Rhea" id="RHEA:21324"/>
        <dbReference type="Rhea" id="RHEA-COMP:10302"/>
        <dbReference type="Rhea" id="RHEA-COMP:10303"/>
        <dbReference type="ChEBI" id="CHEBI:15378"/>
        <dbReference type="ChEBI" id="CHEBI:16240"/>
        <dbReference type="ChEBI" id="CHEBI:18421"/>
        <dbReference type="ChEBI" id="CHEBI:29033"/>
        <dbReference type="ChEBI" id="CHEBI:29034"/>
        <dbReference type="EC" id="1.15.1.2"/>
    </reaction>
</comment>
<name>A0A1I5SW26_9FIRM</name>
<evidence type="ECO:0000256" key="11">
    <source>
        <dbReference type="ARBA" id="ARBA00047448"/>
    </source>
</evidence>
<keyword evidence="5" id="KW-0813">Transport</keyword>
<evidence type="ECO:0000256" key="8">
    <source>
        <dbReference type="ARBA" id="ARBA00023004"/>
    </source>
</evidence>
<evidence type="ECO:0000256" key="6">
    <source>
        <dbReference type="ARBA" id="ARBA00022723"/>
    </source>
</evidence>
<evidence type="ECO:0000256" key="4">
    <source>
        <dbReference type="ARBA" id="ARBA00014839"/>
    </source>
</evidence>
<feature type="binding site" evidence="12">
    <location>
        <position position="69"/>
    </location>
    <ligand>
        <name>Fe cation</name>
        <dbReference type="ChEBI" id="CHEBI:24875"/>
        <label>2</label>
        <note>catalytic</note>
    </ligand>
</feature>
<evidence type="ECO:0000259" key="13">
    <source>
        <dbReference type="Pfam" id="PF01880"/>
    </source>
</evidence>
<dbReference type="Gene3D" id="2.60.40.730">
    <property type="entry name" value="SOR catalytic domain"/>
    <property type="match status" value="1"/>
</dbReference>
<evidence type="ECO:0000256" key="9">
    <source>
        <dbReference type="ARBA" id="ARBA00024690"/>
    </source>
</evidence>
<feature type="binding site" evidence="12">
    <location>
        <position position="30"/>
    </location>
    <ligand>
        <name>Fe cation</name>
        <dbReference type="ChEBI" id="CHEBI:24875"/>
        <label>1</label>
    </ligand>
</feature>
<comment type="cofactor">
    <cofactor evidence="12">
        <name>Fe(2+)</name>
        <dbReference type="ChEBI" id="CHEBI:29033"/>
    </cofactor>
    <text evidence="12">Binds 1 Fe(2+) ion per subunit. The iron ion 2 is coordinated via four histidines and one cysteine residue.</text>
</comment>
<dbReference type="InterPro" id="IPR004462">
    <property type="entry name" value="Desulfoferrodoxin_N"/>
</dbReference>
<dbReference type="PANTHER" id="PTHR36541">
    <property type="entry name" value="SUPEROXIDE REDUCTASE-RELATED"/>
    <property type="match status" value="1"/>
</dbReference>
<dbReference type="NCBIfam" id="TIGR00332">
    <property type="entry name" value="neela_ferrous"/>
    <property type="match status" value="1"/>
</dbReference>
<dbReference type="GO" id="GO:0019430">
    <property type="term" value="P:removal of superoxide radicals"/>
    <property type="evidence" value="ECO:0007669"/>
    <property type="project" value="InterPro"/>
</dbReference>
<dbReference type="InterPro" id="IPR004793">
    <property type="entry name" value="Desulfoferrodoxin_rbo"/>
</dbReference>
<feature type="binding site" evidence="12">
    <location>
        <position position="116"/>
    </location>
    <ligand>
        <name>Fe cation</name>
        <dbReference type="ChEBI" id="CHEBI:24875"/>
        <label>2</label>
        <note>catalytic</note>
    </ligand>
</feature>
<feature type="domain" description="Desulfoferrodoxin ferrous iron-binding" evidence="13">
    <location>
        <begin position="42"/>
        <end position="124"/>
    </location>
</feature>
<dbReference type="Proteomes" id="UP000198577">
    <property type="component" value="Unassembled WGS sequence"/>
</dbReference>
<feature type="binding site" evidence="12">
    <location>
        <position position="49"/>
    </location>
    <ligand>
        <name>Fe cation</name>
        <dbReference type="ChEBI" id="CHEBI:24875"/>
        <label>2</label>
        <note>catalytic</note>
    </ligand>
</feature>
<dbReference type="Gene3D" id="2.20.28.100">
    <property type="entry name" value="Desulphoferrodoxin, N-terminal domain"/>
    <property type="match status" value="1"/>
</dbReference>
<feature type="binding site" evidence="12">
    <location>
        <position position="119"/>
    </location>
    <ligand>
        <name>Fe cation</name>
        <dbReference type="ChEBI" id="CHEBI:24875"/>
        <label>2</label>
        <note>catalytic</note>
    </ligand>
</feature>
<feature type="binding site" evidence="12">
    <location>
        <position position="10"/>
    </location>
    <ligand>
        <name>Fe cation</name>
        <dbReference type="ChEBI" id="CHEBI:24875"/>
        <label>1</label>
    </ligand>
</feature>
<keyword evidence="6 12" id="KW-0479">Metal-binding</keyword>
<evidence type="ECO:0000313" key="15">
    <source>
        <dbReference type="EMBL" id="SFP74949.1"/>
    </source>
</evidence>
<evidence type="ECO:0000256" key="12">
    <source>
        <dbReference type="PIRSR" id="PIRSR604793-1"/>
    </source>
</evidence>
<dbReference type="STRING" id="937334.SAMN05444406_10379"/>
<dbReference type="Pfam" id="PF06397">
    <property type="entry name" value="Desulfoferrod_N"/>
    <property type="match status" value="1"/>
</dbReference>
<organism evidence="15 16">
    <name type="scientific">Caldicoprobacter faecalis</name>
    <dbReference type="NCBI Taxonomy" id="937334"/>
    <lineage>
        <taxon>Bacteria</taxon>
        <taxon>Bacillati</taxon>
        <taxon>Bacillota</taxon>
        <taxon>Clostridia</taxon>
        <taxon>Caldicoprobacterales</taxon>
        <taxon>Caldicoprobacteraceae</taxon>
        <taxon>Caldicoprobacter</taxon>
    </lineage>
</organism>
<dbReference type="GO" id="GO:0050605">
    <property type="term" value="F:superoxide reductase activity"/>
    <property type="evidence" value="ECO:0007669"/>
    <property type="project" value="UniProtKB-EC"/>
</dbReference>
<keyword evidence="7" id="KW-0249">Electron transport</keyword>
<evidence type="ECO:0000259" key="14">
    <source>
        <dbReference type="Pfam" id="PF06397"/>
    </source>
</evidence>
<dbReference type="NCBIfam" id="TIGR00319">
    <property type="entry name" value="desulf_FeS4"/>
    <property type="match status" value="1"/>
</dbReference>
<comment type="cofactor">
    <cofactor evidence="1">
        <name>Cu(2+)</name>
        <dbReference type="ChEBI" id="CHEBI:29036"/>
    </cofactor>
</comment>
<keyword evidence="8 12" id="KW-0408">Iron</keyword>
<dbReference type="SUPFAM" id="SSF49367">
    <property type="entry name" value="Superoxide reductase-like"/>
    <property type="match status" value="1"/>
</dbReference>
<dbReference type="RefSeq" id="WP_025748648.1">
    <property type="nucleotide sequence ID" value="NZ_FOXR01000003.1"/>
</dbReference>
<dbReference type="NCBIfam" id="TIGR00320">
    <property type="entry name" value="dfx_rbo"/>
    <property type="match status" value="1"/>
</dbReference>
<proteinExistence type="inferred from homology"/>
<evidence type="ECO:0000256" key="7">
    <source>
        <dbReference type="ARBA" id="ARBA00022982"/>
    </source>
</evidence>
<feature type="binding site" evidence="12">
    <location>
        <position position="29"/>
    </location>
    <ligand>
        <name>Fe cation</name>
        <dbReference type="ChEBI" id="CHEBI:24875"/>
        <label>1</label>
    </ligand>
</feature>
<feature type="domain" description="Desulfoferrodoxin N-terminal" evidence="14">
    <location>
        <begin position="5"/>
        <end position="36"/>
    </location>
</feature>
<feature type="binding site" evidence="12">
    <location>
        <position position="13"/>
    </location>
    <ligand>
        <name>Fe cation</name>
        <dbReference type="ChEBI" id="CHEBI:24875"/>
        <label>1</label>
    </ligand>
</feature>
<dbReference type="Pfam" id="PF01880">
    <property type="entry name" value="Desulfoferrodox"/>
    <property type="match status" value="1"/>
</dbReference>
<reference evidence="15 16" key="1">
    <citation type="submission" date="2016-10" db="EMBL/GenBank/DDBJ databases">
        <authorList>
            <person name="de Groot N.N."/>
        </authorList>
    </citation>
    <scope>NUCLEOTIDE SEQUENCE [LARGE SCALE GENOMIC DNA]</scope>
    <source>
        <strain evidence="15 16">DSM 20678</strain>
    </source>
</reference>
<dbReference type="EC" id="1.15.1.2" evidence="3"/>
<evidence type="ECO:0000256" key="3">
    <source>
        <dbReference type="ARBA" id="ARBA00012679"/>
    </source>
</evidence>
<gene>
    <name evidence="15" type="ORF">SAMN05444406_10379</name>
</gene>
<dbReference type="InterPro" id="IPR038094">
    <property type="entry name" value="Desulfoferrodoxin_N_sf"/>
</dbReference>